<dbReference type="InterPro" id="IPR005828">
    <property type="entry name" value="MFS_sugar_transport-like"/>
</dbReference>
<dbReference type="GO" id="GO:0022857">
    <property type="term" value="F:transmembrane transporter activity"/>
    <property type="evidence" value="ECO:0007669"/>
    <property type="project" value="InterPro"/>
</dbReference>
<evidence type="ECO:0000256" key="4">
    <source>
        <dbReference type="ARBA" id="ARBA00023136"/>
    </source>
</evidence>
<dbReference type="Pfam" id="PF00083">
    <property type="entry name" value="Sugar_tr"/>
    <property type="match status" value="1"/>
</dbReference>
<dbReference type="AlphaFoldDB" id="A0A7K9D5J2"/>
<dbReference type="Proteomes" id="UP000518305">
    <property type="component" value="Unassembled WGS sequence"/>
</dbReference>
<evidence type="ECO:0000256" key="3">
    <source>
        <dbReference type="ARBA" id="ARBA00022989"/>
    </source>
</evidence>
<keyword evidence="6" id="KW-1185">Reference proteome</keyword>
<evidence type="ECO:0000313" key="5">
    <source>
        <dbReference type="EMBL" id="NXG60173.1"/>
    </source>
</evidence>
<evidence type="ECO:0000313" key="6">
    <source>
        <dbReference type="Proteomes" id="UP000518305"/>
    </source>
</evidence>
<organism evidence="5 6">
    <name type="scientific">Hemiprocne comata</name>
    <dbReference type="NCBI Taxonomy" id="243314"/>
    <lineage>
        <taxon>Eukaryota</taxon>
        <taxon>Metazoa</taxon>
        <taxon>Chordata</taxon>
        <taxon>Craniata</taxon>
        <taxon>Vertebrata</taxon>
        <taxon>Euteleostomi</taxon>
        <taxon>Archelosauria</taxon>
        <taxon>Archosauria</taxon>
        <taxon>Dinosauria</taxon>
        <taxon>Saurischia</taxon>
        <taxon>Theropoda</taxon>
        <taxon>Coelurosauria</taxon>
        <taxon>Aves</taxon>
        <taxon>Neognathae</taxon>
        <taxon>Neoaves</taxon>
        <taxon>Strisores</taxon>
        <taxon>Apodiformes</taxon>
        <taxon>Apodidae</taxon>
        <taxon>Hemiprocninae</taxon>
        <taxon>Hemiprocne</taxon>
    </lineage>
</organism>
<keyword evidence="2" id="KW-0812">Transmembrane</keyword>
<evidence type="ECO:0000256" key="1">
    <source>
        <dbReference type="ARBA" id="ARBA00004141"/>
    </source>
</evidence>
<comment type="caution">
    <text evidence="5">The sequence shown here is derived from an EMBL/GenBank/DDBJ whole genome shotgun (WGS) entry which is preliminary data.</text>
</comment>
<feature type="non-terminal residue" evidence="5">
    <location>
        <position position="74"/>
    </location>
</feature>
<dbReference type="EMBL" id="VWZJ01006493">
    <property type="protein sequence ID" value="NXG60173.1"/>
    <property type="molecule type" value="Genomic_DNA"/>
</dbReference>
<dbReference type="OrthoDB" id="4540492at2759"/>
<dbReference type="InterPro" id="IPR036259">
    <property type="entry name" value="MFS_trans_sf"/>
</dbReference>
<feature type="non-terminal residue" evidence="5">
    <location>
        <position position="1"/>
    </location>
</feature>
<sequence>RQTLIKDEKVKNGSCPHVICCYRKKSLLFNDVVLIIATLHTGFSRRAKSFEMILIGRFLEGIGAGRTPHYSMLV</sequence>
<gene>
    <name evidence="5" type="primary">Slc2a11_2</name>
    <name evidence="5" type="ORF">HEMCOM_R15468</name>
</gene>
<accession>A0A7K9D5J2</accession>
<dbReference type="GO" id="GO:0016020">
    <property type="term" value="C:membrane"/>
    <property type="evidence" value="ECO:0007669"/>
    <property type="project" value="UniProtKB-SubCell"/>
</dbReference>
<dbReference type="Gene3D" id="1.20.1250.20">
    <property type="entry name" value="MFS general substrate transporter like domains"/>
    <property type="match status" value="1"/>
</dbReference>
<comment type="subcellular location">
    <subcellularLocation>
        <location evidence="1">Membrane</location>
        <topology evidence="1">Multi-pass membrane protein</topology>
    </subcellularLocation>
</comment>
<keyword evidence="4" id="KW-0472">Membrane</keyword>
<dbReference type="SUPFAM" id="SSF103473">
    <property type="entry name" value="MFS general substrate transporter"/>
    <property type="match status" value="1"/>
</dbReference>
<keyword evidence="3" id="KW-1133">Transmembrane helix</keyword>
<evidence type="ECO:0000256" key="2">
    <source>
        <dbReference type="ARBA" id="ARBA00022692"/>
    </source>
</evidence>
<protein>
    <submittedName>
        <fullName evidence="5">GTR11 protein</fullName>
    </submittedName>
</protein>
<proteinExistence type="predicted"/>
<name>A0A7K9D5J2_9AVES</name>
<reference evidence="5 6" key="1">
    <citation type="submission" date="2019-09" db="EMBL/GenBank/DDBJ databases">
        <title>Bird 10,000 Genomes (B10K) Project - Family phase.</title>
        <authorList>
            <person name="Zhang G."/>
        </authorList>
    </citation>
    <scope>NUCLEOTIDE SEQUENCE [LARGE SCALE GENOMIC DNA]</scope>
    <source>
        <strain evidence="5">B10K-DU-001-23</strain>
        <tissue evidence="5">Muscle</tissue>
    </source>
</reference>